<dbReference type="Proteomes" id="UP000681720">
    <property type="component" value="Unassembled WGS sequence"/>
</dbReference>
<comment type="caution">
    <text evidence="2">The sequence shown here is derived from an EMBL/GenBank/DDBJ whole genome shotgun (WGS) entry which is preliminary data.</text>
</comment>
<feature type="non-terminal residue" evidence="2">
    <location>
        <position position="1"/>
    </location>
</feature>
<sequence length="66" mass="7583">IIRERKPGEVEEDEDDNDDDDVLININIADNELAKQRAELAKKKTPGYRAYDDSESADQFGMVCYF</sequence>
<organism evidence="2 3">
    <name type="scientific">Rotaria magnacalcarata</name>
    <dbReference type="NCBI Taxonomy" id="392030"/>
    <lineage>
        <taxon>Eukaryota</taxon>
        <taxon>Metazoa</taxon>
        <taxon>Spiralia</taxon>
        <taxon>Gnathifera</taxon>
        <taxon>Rotifera</taxon>
        <taxon>Eurotatoria</taxon>
        <taxon>Bdelloidea</taxon>
        <taxon>Philodinida</taxon>
        <taxon>Philodinidae</taxon>
        <taxon>Rotaria</taxon>
    </lineage>
</organism>
<name>A0A8S2SIR2_9BILA</name>
<feature type="region of interest" description="Disordered" evidence="1">
    <location>
        <begin position="1"/>
        <end position="20"/>
    </location>
</feature>
<accession>A0A8S2SIR2</accession>
<gene>
    <name evidence="2" type="ORF">GIL414_LOCUS22938</name>
</gene>
<proteinExistence type="predicted"/>
<feature type="compositionally biased region" description="Acidic residues" evidence="1">
    <location>
        <begin position="10"/>
        <end position="20"/>
    </location>
</feature>
<reference evidence="2" key="1">
    <citation type="submission" date="2021-02" db="EMBL/GenBank/DDBJ databases">
        <authorList>
            <person name="Nowell W R."/>
        </authorList>
    </citation>
    <scope>NUCLEOTIDE SEQUENCE</scope>
</reference>
<dbReference type="EMBL" id="CAJOBJ010024081">
    <property type="protein sequence ID" value="CAF4233255.1"/>
    <property type="molecule type" value="Genomic_DNA"/>
</dbReference>
<protein>
    <submittedName>
        <fullName evidence="2">Uncharacterized protein</fullName>
    </submittedName>
</protein>
<evidence type="ECO:0000256" key="1">
    <source>
        <dbReference type="SAM" id="MobiDB-lite"/>
    </source>
</evidence>
<evidence type="ECO:0000313" key="2">
    <source>
        <dbReference type="EMBL" id="CAF4233255.1"/>
    </source>
</evidence>
<evidence type="ECO:0000313" key="3">
    <source>
        <dbReference type="Proteomes" id="UP000681720"/>
    </source>
</evidence>
<dbReference type="AlphaFoldDB" id="A0A8S2SIR2"/>